<accession>A0A1H1GZ79</accession>
<organism evidence="1 2">
    <name type="scientific">Paraburkholderia fungorum</name>
    <dbReference type="NCBI Taxonomy" id="134537"/>
    <lineage>
        <taxon>Bacteria</taxon>
        <taxon>Pseudomonadati</taxon>
        <taxon>Pseudomonadota</taxon>
        <taxon>Betaproteobacteria</taxon>
        <taxon>Burkholderiales</taxon>
        <taxon>Burkholderiaceae</taxon>
        <taxon>Paraburkholderia</taxon>
    </lineage>
</organism>
<reference evidence="2" key="1">
    <citation type="submission" date="2016-10" db="EMBL/GenBank/DDBJ databases">
        <authorList>
            <person name="Varghese N."/>
        </authorList>
    </citation>
    <scope>NUCLEOTIDE SEQUENCE [LARGE SCALE GENOMIC DNA]</scope>
    <source>
        <strain evidence="2">GAS106B</strain>
    </source>
</reference>
<dbReference type="EMBL" id="FNKP01000002">
    <property type="protein sequence ID" value="SDR18494.1"/>
    <property type="molecule type" value="Genomic_DNA"/>
</dbReference>
<sequence>MNDQMRREKVEAAYKNWLEQNHFEASQDKAAYFAAVMTEHGTQKFWNLSETAVVEILRGSHWF</sequence>
<dbReference type="RefSeq" id="WP_074766818.1">
    <property type="nucleotide sequence ID" value="NZ_FNKP01000002.1"/>
</dbReference>
<gene>
    <name evidence="1" type="ORF">SAMN05443245_3397</name>
</gene>
<name>A0A1H1GZ79_9BURK</name>
<proteinExistence type="predicted"/>
<evidence type="ECO:0000313" key="1">
    <source>
        <dbReference type="EMBL" id="SDR18494.1"/>
    </source>
</evidence>
<protein>
    <submittedName>
        <fullName evidence="1">Uncharacterized protein</fullName>
    </submittedName>
</protein>
<dbReference type="Proteomes" id="UP000183487">
    <property type="component" value="Unassembled WGS sequence"/>
</dbReference>
<dbReference type="AlphaFoldDB" id="A0A1H1GZ79"/>
<keyword evidence="2" id="KW-1185">Reference proteome</keyword>
<evidence type="ECO:0000313" key="2">
    <source>
        <dbReference type="Proteomes" id="UP000183487"/>
    </source>
</evidence>